<organism evidence="2 3">
    <name type="scientific">Candida viswanathii</name>
    <dbReference type="NCBI Taxonomy" id="5486"/>
    <lineage>
        <taxon>Eukaryota</taxon>
        <taxon>Fungi</taxon>
        <taxon>Dikarya</taxon>
        <taxon>Ascomycota</taxon>
        <taxon>Saccharomycotina</taxon>
        <taxon>Pichiomycetes</taxon>
        <taxon>Debaryomycetaceae</taxon>
        <taxon>Candida/Lodderomyces clade</taxon>
        <taxon>Candida</taxon>
    </lineage>
</organism>
<gene>
    <name evidence="2" type="primary">PGA28_1</name>
    <name evidence="2" type="ORF">Cantr_01312</name>
</gene>
<feature type="signal peptide" evidence="1">
    <location>
        <begin position="1"/>
        <end position="26"/>
    </location>
</feature>
<dbReference type="AlphaFoldDB" id="A0A367YIE2"/>
<name>A0A367YIE2_9ASCO</name>
<proteinExistence type="predicted"/>
<comment type="caution">
    <text evidence="2">The sequence shown here is derived from an EMBL/GenBank/DDBJ whole genome shotgun (WGS) entry which is preliminary data.</text>
</comment>
<evidence type="ECO:0000313" key="2">
    <source>
        <dbReference type="EMBL" id="RCK65655.1"/>
    </source>
</evidence>
<dbReference type="OrthoDB" id="10558009at2759"/>
<feature type="chain" id="PRO_5016993821" evidence="1">
    <location>
        <begin position="27"/>
        <end position="113"/>
    </location>
</feature>
<sequence length="113" mass="12387">MHYLSIAMKIFSVFAVFALTSASALASKKDLVHLVKRACTDTICIRASQTMLDECGVNAATDYDCLCNNMDDDFYEDFYGCTLTCPRASLQGTGITSASEVKDAFCSLVRAQW</sequence>
<accession>A0A367YIE2</accession>
<dbReference type="EMBL" id="QLNQ01000020">
    <property type="protein sequence ID" value="RCK65655.1"/>
    <property type="molecule type" value="Genomic_DNA"/>
</dbReference>
<protein>
    <submittedName>
        <fullName evidence="2">Putative GPI-anchored adhesin-like protein PGA28</fullName>
    </submittedName>
</protein>
<dbReference type="Proteomes" id="UP000253472">
    <property type="component" value="Unassembled WGS sequence"/>
</dbReference>
<keyword evidence="1" id="KW-0732">Signal</keyword>
<reference evidence="2 3" key="1">
    <citation type="submission" date="2018-06" db="EMBL/GenBank/DDBJ databases">
        <title>Whole genome sequencing of Candida tropicalis (genome annotated by CSBL at Korea University).</title>
        <authorList>
            <person name="Ahn J."/>
        </authorList>
    </citation>
    <scope>NUCLEOTIDE SEQUENCE [LARGE SCALE GENOMIC DNA]</scope>
    <source>
        <strain evidence="2 3">ATCC 20962</strain>
    </source>
</reference>
<evidence type="ECO:0000313" key="3">
    <source>
        <dbReference type="Proteomes" id="UP000253472"/>
    </source>
</evidence>
<keyword evidence="3" id="KW-1185">Reference proteome</keyword>
<evidence type="ECO:0000256" key="1">
    <source>
        <dbReference type="SAM" id="SignalP"/>
    </source>
</evidence>